<protein>
    <submittedName>
        <fullName evidence="1">Uncharacterized protein</fullName>
    </submittedName>
</protein>
<proteinExistence type="predicted"/>
<organism evidence="1">
    <name type="scientific">marine sediment metagenome</name>
    <dbReference type="NCBI Taxonomy" id="412755"/>
    <lineage>
        <taxon>unclassified sequences</taxon>
        <taxon>metagenomes</taxon>
        <taxon>ecological metagenomes</taxon>
    </lineage>
</organism>
<accession>X1FJN6</accession>
<comment type="caution">
    <text evidence="1">The sequence shown here is derived from an EMBL/GenBank/DDBJ whole genome shotgun (WGS) entry which is preliminary data.</text>
</comment>
<sequence length="92" mass="11095">MKNEHDVILLYKDCRTSDYDPIAFQECGVILRFFSSKEEFVTHSFHFDPQTKESVYHHGHYFYKLEDATKDFKKRVLQFLDDRINVLSFPQN</sequence>
<evidence type="ECO:0000313" key="1">
    <source>
        <dbReference type="EMBL" id="GAH45891.1"/>
    </source>
</evidence>
<reference evidence="1" key="1">
    <citation type="journal article" date="2014" name="Front. Microbiol.">
        <title>High frequency of phylogenetically diverse reductive dehalogenase-homologous genes in deep subseafloor sedimentary metagenomes.</title>
        <authorList>
            <person name="Kawai M."/>
            <person name="Futagami T."/>
            <person name="Toyoda A."/>
            <person name="Takaki Y."/>
            <person name="Nishi S."/>
            <person name="Hori S."/>
            <person name="Arai W."/>
            <person name="Tsubouchi T."/>
            <person name="Morono Y."/>
            <person name="Uchiyama I."/>
            <person name="Ito T."/>
            <person name="Fujiyama A."/>
            <person name="Inagaki F."/>
            <person name="Takami H."/>
        </authorList>
    </citation>
    <scope>NUCLEOTIDE SEQUENCE</scope>
    <source>
        <strain evidence="1">Expedition CK06-06</strain>
    </source>
</reference>
<gene>
    <name evidence="1" type="ORF">S03H2_12158</name>
</gene>
<name>X1FJN6_9ZZZZ</name>
<dbReference type="EMBL" id="BARU01006192">
    <property type="protein sequence ID" value="GAH45891.1"/>
    <property type="molecule type" value="Genomic_DNA"/>
</dbReference>
<dbReference type="AlphaFoldDB" id="X1FJN6"/>